<dbReference type="AlphaFoldDB" id="A0A382HZ96"/>
<protein>
    <submittedName>
        <fullName evidence="1">Uncharacterized protein</fullName>
    </submittedName>
</protein>
<proteinExistence type="predicted"/>
<sequence>MFVPAPWGVIGDDKSREVMAMVSSPVFVGSREIPVYMGYTRGGETYYLEPSLTRHISNHADRWEREGYSVDLDRGETCVYTVDMAMFHG</sequence>
<feature type="non-terminal residue" evidence="1">
    <location>
        <position position="89"/>
    </location>
</feature>
<accession>A0A382HZ96</accession>
<name>A0A382HZ96_9ZZZZ</name>
<evidence type="ECO:0000313" key="1">
    <source>
        <dbReference type="EMBL" id="SVB92656.1"/>
    </source>
</evidence>
<reference evidence="1" key="1">
    <citation type="submission" date="2018-05" db="EMBL/GenBank/DDBJ databases">
        <authorList>
            <person name="Lanie J.A."/>
            <person name="Ng W.-L."/>
            <person name="Kazmierczak K.M."/>
            <person name="Andrzejewski T.M."/>
            <person name="Davidsen T.M."/>
            <person name="Wayne K.J."/>
            <person name="Tettelin H."/>
            <person name="Glass J.I."/>
            <person name="Rusch D."/>
            <person name="Podicherti R."/>
            <person name="Tsui H.-C.T."/>
            <person name="Winkler M.E."/>
        </authorList>
    </citation>
    <scope>NUCLEOTIDE SEQUENCE</scope>
</reference>
<gene>
    <name evidence="1" type="ORF">METZ01_LOCUS245510</name>
</gene>
<organism evidence="1">
    <name type="scientific">marine metagenome</name>
    <dbReference type="NCBI Taxonomy" id="408172"/>
    <lineage>
        <taxon>unclassified sequences</taxon>
        <taxon>metagenomes</taxon>
        <taxon>ecological metagenomes</taxon>
    </lineage>
</organism>
<dbReference type="EMBL" id="UINC01064205">
    <property type="protein sequence ID" value="SVB92656.1"/>
    <property type="molecule type" value="Genomic_DNA"/>
</dbReference>